<reference evidence="1 2" key="1">
    <citation type="submission" date="2015-03" db="EMBL/GenBank/DDBJ databases">
        <title>Comparative analysis of the OM43 clade including a novel species from Red Sea uncovers genomic and metabolic diversity among marine methylotrophs.</title>
        <authorList>
            <person name="Jimenez-Infante F."/>
            <person name="Ngugi D.K."/>
            <person name="Vinu M."/>
            <person name="Alam I."/>
            <person name="Kamau A."/>
            <person name="Blom J."/>
            <person name="Bajic V.B."/>
            <person name="Stingl U."/>
        </authorList>
    </citation>
    <scope>NUCLEOTIDE SEQUENCE [LARGE SCALE GENOMIC DNA]</scope>
    <source>
        <strain evidence="1 2">MBRSH7</strain>
    </source>
</reference>
<name>A0A0H4J2Z0_9PROT</name>
<dbReference type="PANTHER" id="PTHR12526:SF630">
    <property type="entry name" value="GLYCOSYLTRANSFERASE"/>
    <property type="match status" value="1"/>
</dbReference>
<dbReference type="Pfam" id="PF13692">
    <property type="entry name" value="Glyco_trans_1_4"/>
    <property type="match status" value="1"/>
</dbReference>
<dbReference type="OrthoDB" id="9815351at2"/>
<dbReference type="Gene3D" id="3.40.50.2000">
    <property type="entry name" value="Glycogen Phosphorylase B"/>
    <property type="match status" value="1"/>
</dbReference>
<evidence type="ECO:0000313" key="2">
    <source>
        <dbReference type="Proteomes" id="UP000066549"/>
    </source>
</evidence>
<dbReference type="EMBL" id="CP011002">
    <property type="protein sequence ID" value="AKO66133.1"/>
    <property type="molecule type" value="Genomic_DNA"/>
</dbReference>
<sequence>MKKILILTKGLQASSSRDRALIYENCLKEDNILFKHIGLSKRPLNYFRTLINAPFYDVVFLQRKLLSKTYFKLLRFLAKKIIYDFDDAIFIDSKGKISKNKFNRFSTICRRADLIFAGNEFLNSYSARFSKKTFIIPTCLDTKKYKIKAIGSNEFFDLVWVGQKTTSKYLIEIIPFLEKANKRFKDLRLINISNIKLVSNSIKIKNVKWTESGQYREIKSAKVGLAPLDNSNWSKGKCAFKLLQYASAGLPIVSSNVGYNGILIKEYESGMLVNKGSDWANNIAKLRSDAITRKKYAKNALNMSKNFDIHINYKKMKKIIKDVL</sequence>
<dbReference type="AlphaFoldDB" id="A0A0H4J2Z0"/>
<evidence type="ECO:0000313" key="1">
    <source>
        <dbReference type="EMBL" id="AKO66133.1"/>
    </source>
</evidence>
<proteinExistence type="predicted"/>
<protein>
    <recommendedName>
        <fullName evidence="3">Glycosyl transferase family 1 domain-containing protein</fullName>
    </recommendedName>
</protein>
<gene>
    <name evidence="1" type="ORF">VI33_05455</name>
</gene>
<dbReference type="PATRIC" id="fig|1623450.3.peg.1085"/>
<dbReference type="PANTHER" id="PTHR12526">
    <property type="entry name" value="GLYCOSYLTRANSFERASE"/>
    <property type="match status" value="1"/>
</dbReference>
<accession>A0A0H4J2Z0</accession>
<evidence type="ECO:0008006" key="3">
    <source>
        <dbReference type="Google" id="ProtNLM"/>
    </source>
</evidence>
<dbReference type="SUPFAM" id="SSF53756">
    <property type="entry name" value="UDP-Glycosyltransferase/glycogen phosphorylase"/>
    <property type="match status" value="1"/>
</dbReference>
<dbReference type="Proteomes" id="UP000066549">
    <property type="component" value="Chromosome"/>
</dbReference>
<organism evidence="1 2">
    <name type="scientific">Methylophilales bacterium MBRS-H7</name>
    <dbReference type="NCBI Taxonomy" id="1623450"/>
    <lineage>
        <taxon>Bacteria</taxon>
        <taxon>Pseudomonadati</taxon>
        <taxon>Pseudomonadota</taxon>
        <taxon>Betaproteobacteria</taxon>
        <taxon>Nitrosomonadales</taxon>
        <taxon>OM43 clade</taxon>
    </lineage>
</organism>
<keyword evidence="2" id="KW-1185">Reference proteome</keyword>